<comment type="caution">
    <text evidence="2">The sequence shown here is derived from an EMBL/GenBank/DDBJ whole genome shotgun (WGS) entry which is preliminary data.</text>
</comment>
<dbReference type="GO" id="GO:0032040">
    <property type="term" value="C:small-subunit processome"/>
    <property type="evidence" value="ECO:0007669"/>
    <property type="project" value="TreeGrafter"/>
</dbReference>
<dbReference type="PANTHER" id="PTHR12581">
    <property type="entry name" value="HIV-1 REV BINDING PROTEIN 2, 3"/>
    <property type="match status" value="1"/>
</dbReference>
<evidence type="ECO:0000313" key="2">
    <source>
        <dbReference type="EMBL" id="PHT55589.1"/>
    </source>
</evidence>
<dbReference type="EMBL" id="MLFT02000002">
    <property type="protein sequence ID" value="PHT55589.1"/>
    <property type="molecule type" value="Genomic_DNA"/>
</dbReference>
<dbReference type="OrthoDB" id="1738490at2759"/>
<organism evidence="2 3">
    <name type="scientific">Capsicum baccatum</name>
    <name type="common">Peruvian pepper</name>
    <dbReference type="NCBI Taxonomy" id="33114"/>
    <lineage>
        <taxon>Eukaryota</taxon>
        <taxon>Viridiplantae</taxon>
        <taxon>Streptophyta</taxon>
        <taxon>Embryophyta</taxon>
        <taxon>Tracheophyta</taxon>
        <taxon>Spermatophyta</taxon>
        <taxon>Magnoliopsida</taxon>
        <taxon>eudicotyledons</taxon>
        <taxon>Gunneridae</taxon>
        <taxon>Pentapetalae</taxon>
        <taxon>asterids</taxon>
        <taxon>lamiids</taxon>
        <taxon>Solanales</taxon>
        <taxon>Solanaceae</taxon>
        <taxon>Solanoideae</taxon>
        <taxon>Capsiceae</taxon>
        <taxon>Capsicum</taxon>
    </lineage>
</organism>
<reference evidence="2 3" key="1">
    <citation type="journal article" date="2017" name="Genome Biol.">
        <title>New reference genome sequences of hot pepper reveal the massive evolution of plant disease-resistance genes by retroduplication.</title>
        <authorList>
            <person name="Kim S."/>
            <person name="Park J."/>
            <person name="Yeom S.I."/>
            <person name="Kim Y.M."/>
            <person name="Seo E."/>
            <person name="Kim K.T."/>
            <person name="Kim M.S."/>
            <person name="Lee J.M."/>
            <person name="Cheong K."/>
            <person name="Shin H.S."/>
            <person name="Kim S.B."/>
            <person name="Han K."/>
            <person name="Lee J."/>
            <person name="Park M."/>
            <person name="Lee H.A."/>
            <person name="Lee H.Y."/>
            <person name="Lee Y."/>
            <person name="Oh S."/>
            <person name="Lee J.H."/>
            <person name="Choi E."/>
            <person name="Choi E."/>
            <person name="Lee S.E."/>
            <person name="Jeon J."/>
            <person name="Kim H."/>
            <person name="Choi G."/>
            <person name="Song H."/>
            <person name="Lee J."/>
            <person name="Lee S.C."/>
            <person name="Kwon J.K."/>
            <person name="Lee H.Y."/>
            <person name="Koo N."/>
            <person name="Hong Y."/>
            <person name="Kim R.W."/>
            <person name="Kang W.H."/>
            <person name="Huh J.H."/>
            <person name="Kang B.C."/>
            <person name="Yang T.J."/>
            <person name="Lee Y.H."/>
            <person name="Bennetzen J.L."/>
            <person name="Choi D."/>
        </authorList>
    </citation>
    <scope>NUCLEOTIDE SEQUENCE [LARGE SCALE GENOMIC DNA]</scope>
    <source>
        <strain evidence="3">cv. PBC81</strain>
    </source>
</reference>
<name>A0A2G2XDR1_CAPBA</name>
<accession>A0A2G2XDR1</accession>
<dbReference type="AlphaFoldDB" id="A0A2G2XDR1"/>
<feature type="coiled-coil region" evidence="1">
    <location>
        <begin position="66"/>
        <end position="96"/>
    </location>
</feature>
<dbReference type="STRING" id="33114.A0A2G2XDR1"/>
<keyword evidence="3" id="KW-1185">Reference proteome</keyword>
<dbReference type="InterPro" id="IPR024166">
    <property type="entry name" value="rRNA_assembly_KRR1"/>
</dbReference>
<evidence type="ECO:0000313" key="3">
    <source>
        <dbReference type="Proteomes" id="UP000224567"/>
    </source>
</evidence>
<dbReference type="PANTHER" id="PTHR12581:SF0">
    <property type="entry name" value="KRR1 SMALL SUBUNIT PROCESSOME COMPONENT HOMOLOG"/>
    <property type="match status" value="1"/>
</dbReference>
<evidence type="ECO:0000256" key="1">
    <source>
        <dbReference type="SAM" id="Coils"/>
    </source>
</evidence>
<sequence length="115" mass="13718">MAEEESASVDEELNPKRKYKGKHVKHFDHWKIEKFDPEWVPCLTSLPFQLSSLIDQLLESGEYFLSDEKKLAKQREEKQVKQAEKVAENKKKLEQAFVYLRNQKHITRCVQHGYR</sequence>
<protein>
    <submittedName>
        <fullName evidence="2">Uncharacterized protein</fullName>
    </submittedName>
</protein>
<keyword evidence="1" id="KW-0175">Coiled coil</keyword>
<gene>
    <name evidence="2" type="ORF">CQW23_04075</name>
</gene>
<reference evidence="3" key="2">
    <citation type="journal article" date="2017" name="J. Anim. Genet.">
        <title>Multiple reference genome sequences of hot pepper reveal the massive evolution of plant disease resistance genes by retroduplication.</title>
        <authorList>
            <person name="Kim S."/>
            <person name="Park J."/>
            <person name="Yeom S.-I."/>
            <person name="Kim Y.-M."/>
            <person name="Seo E."/>
            <person name="Kim K.-T."/>
            <person name="Kim M.-S."/>
            <person name="Lee J.M."/>
            <person name="Cheong K."/>
            <person name="Shin H.-S."/>
            <person name="Kim S.-B."/>
            <person name="Han K."/>
            <person name="Lee J."/>
            <person name="Park M."/>
            <person name="Lee H.-A."/>
            <person name="Lee H.-Y."/>
            <person name="Lee Y."/>
            <person name="Oh S."/>
            <person name="Lee J.H."/>
            <person name="Choi E."/>
            <person name="Choi E."/>
            <person name="Lee S.E."/>
            <person name="Jeon J."/>
            <person name="Kim H."/>
            <person name="Choi G."/>
            <person name="Song H."/>
            <person name="Lee J."/>
            <person name="Lee S.-C."/>
            <person name="Kwon J.-K."/>
            <person name="Lee H.-Y."/>
            <person name="Koo N."/>
            <person name="Hong Y."/>
            <person name="Kim R.W."/>
            <person name="Kang W.-H."/>
            <person name="Huh J.H."/>
            <person name="Kang B.-C."/>
            <person name="Yang T.-J."/>
            <person name="Lee Y.-H."/>
            <person name="Bennetzen J.L."/>
            <person name="Choi D."/>
        </authorList>
    </citation>
    <scope>NUCLEOTIDE SEQUENCE [LARGE SCALE GENOMIC DNA]</scope>
    <source>
        <strain evidence="3">cv. PBC81</strain>
    </source>
</reference>
<proteinExistence type="predicted"/>
<dbReference type="Proteomes" id="UP000224567">
    <property type="component" value="Unassembled WGS sequence"/>
</dbReference>